<dbReference type="OrthoDB" id="9805316at2"/>
<proteinExistence type="inferred from homology"/>
<accession>F3KYE0</accession>
<evidence type="ECO:0000256" key="8">
    <source>
        <dbReference type="ARBA" id="ARBA00066511"/>
    </source>
</evidence>
<comment type="caution">
    <text evidence="13">The sequence shown here is derived from an EMBL/GenBank/DDBJ whole genome shotgun (WGS) entry which is preliminary data.</text>
</comment>
<dbReference type="RefSeq" id="WP_009574418.1">
    <property type="nucleotide sequence ID" value="NZ_AEIG01000003.1"/>
</dbReference>
<dbReference type="InterPro" id="IPR000092">
    <property type="entry name" value="Polyprenyl_synt"/>
</dbReference>
<dbReference type="GO" id="GO:0106350">
    <property type="term" value="F:all-trans-octaprenyl-diphosphate synthase activity"/>
    <property type="evidence" value="ECO:0007669"/>
    <property type="project" value="UniProtKB-EC"/>
</dbReference>
<evidence type="ECO:0000313" key="14">
    <source>
        <dbReference type="Proteomes" id="UP000005615"/>
    </source>
</evidence>
<dbReference type="Pfam" id="PF00348">
    <property type="entry name" value="polyprenyl_synt"/>
    <property type="match status" value="1"/>
</dbReference>
<evidence type="ECO:0000256" key="7">
    <source>
        <dbReference type="ARBA" id="ARBA00055029"/>
    </source>
</evidence>
<reference evidence="13 14" key="1">
    <citation type="journal article" date="2011" name="J. Bacteriol.">
        <title>Genome sequence of strain IMCC3088, a proteorhodopsin-containing marine bacterium belonging to the OM60/NOR5 clade.</title>
        <authorList>
            <person name="Jang Y."/>
            <person name="Oh H.M."/>
            <person name="Kang I."/>
            <person name="Lee K."/>
            <person name="Yang S.J."/>
            <person name="Cho J.C."/>
        </authorList>
    </citation>
    <scope>NUCLEOTIDE SEQUENCE [LARGE SCALE GENOMIC DNA]</scope>
    <source>
        <strain evidence="13 14">IMCC3088</strain>
    </source>
</reference>
<evidence type="ECO:0000313" key="13">
    <source>
        <dbReference type="EMBL" id="EGG30875.1"/>
    </source>
</evidence>
<evidence type="ECO:0000256" key="2">
    <source>
        <dbReference type="ARBA" id="ARBA00006706"/>
    </source>
</evidence>
<dbReference type="GO" id="GO:0008299">
    <property type="term" value="P:isoprenoid biosynthetic process"/>
    <property type="evidence" value="ECO:0007669"/>
    <property type="project" value="InterPro"/>
</dbReference>
<dbReference type="FunFam" id="1.10.600.10:FF:000002">
    <property type="entry name" value="Octaprenyl diphosphate synthase"/>
    <property type="match status" value="1"/>
</dbReference>
<dbReference type="SFLD" id="SFLDS00005">
    <property type="entry name" value="Isoprenoid_Synthase_Type_I"/>
    <property type="match status" value="1"/>
</dbReference>
<protein>
    <recommendedName>
        <fullName evidence="9">Octaprenyl diphosphate synthase</fullName>
        <ecNumber evidence="8">2.5.1.90</ecNumber>
    </recommendedName>
    <alternativeName>
        <fullName evidence="11">All-trans-octaprenyl-diphosphate synthase</fullName>
    </alternativeName>
    <alternativeName>
        <fullName evidence="10">Octaprenyl pyrophosphate synthase</fullName>
    </alternativeName>
</protein>
<keyword evidence="14" id="KW-1185">Reference proteome</keyword>
<dbReference type="CDD" id="cd00685">
    <property type="entry name" value="Trans_IPPS_HT"/>
    <property type="match status" value="1"/>
</dbReference>
<keyword evidence="4" id="KW-0479">Metal-binding</keyword>
<dbReference type="EMBL" id="AEIG01000003">
    <property type="protein sequence ID" value="EGG30875.1"/>
    <property type="molecule type" value="Genomic_DNA"/>
</dbReference>
<comment type="function">
    <text evidence="7">Supplies octaprenyl diphosphate, the precursor for the side chain of the isoprenoid quinones ubiquinone and menaquinone.</text>
</comment>
<dbReference type="SUPFAM" id="SSF48576">
    <property type="entry name" value="Terpenoid synthases"/>
    <property type="match status" value="1"/>
</dbReference>
<evidence type="ECO:0000256" key="5">
    <source>
        <dbReference type="ARBA" id="ARBA00022842"/>
    </source>
</evidence>
<dbReference type="GO" id="GO:0046872">
    <property type="term" value="F:metal ion binding"/>
    <property type="evidence" value="ECO:0007669"/>
    <property type="project" value="UniProtKB-KW"/>
</dbReference>
<dbReference type="PROSITE" id="PS00444">
    <property type="entry name" value="POLYPRENYL_SYNTHASE_2"/>
    <property type="match status" value="1"/>
</dbReference>
<evidence type="ECO:0000256" key="3">
    <source>
        <dbReference type="ARBA" id="ARBA00022679"/>
    </source>
</evidence>
<evidence type="ECO:0000256" key="6">
    <source>
        <dbReference type="ARBA" id="ARBA00051506"/>
    </source>
</evidence>
<dbReference type="InterPro" id="IPR033749">
    <property type="entry name" value="Polyprenyl_synt_CS"/>
</dbReference>
<dbReference type="AlphaFoldDB" id="F3KYE0"/>
<evidence type="ECO:0000256" key="1">
    <source>
        <dbReference type="ARBA" id="ARBA00001946"/>
    </source>
</evidence>
<organism evidence="13 14">
    <name type="scientific">Aequoribacter fuscus</name>
    <dbReference type="NCBI Taxonomy" id="2518989"/>
    <lineage>
        <taxon>Bacteria</taxon>
        <taxon>Pseudomonadati</taxon>
        <taxon>Pseudomonadota</taxon>
        <taxon>Gammaproteobacteria</taxon>
        <taxon>Cellvibrionales</taxon>
        <taxon>Halieaceae</taxon>
        <taxon>Aequoribacter</taxon>
    </lineage>
</organism>
<dbReference type="PANTHER" id="PTHR12001">
    <property type="entry name" value="GERANYLGERANYL PYROPHOSPHATE SYNTHASE"/>
    <property type="match status" value="1"/>
</dbReference>
<comment type="cofactor">
    <cofactor evidence="1">
        <name>Mg(2+)</name>
        <dbReference type="ChEBI" id="CHEBI:18420"/>
    </cofactor>
</comment>
<sequence length="320" mass="34346">MPLSIPVIANAFEDVNTLIVEQLRSDVGLVEDIGQYIVAGGGKRMRPLLALLTGAALGGISQPHKHFAAVIEFLHTATLLHDDVVDVSSLRRGRPTANAAYGNASSVLVGDFIYSRAFQLLVNIGDMRILKDIADTTNRIAEGEVLQLVRAGDADTTETQYYEVIQAKTAVLFGAACYGGALLSGASERKAEELREFGINLGIAFQIVDDILDYQGDPATMGKNLGDDLAEGKPTLPLIHAIQTAKAQDADLIRTAITEKDKSLLSDVVRIIQASGSLAYSRERALEFQHKAEQAISKLPAGQMKDALTALAQQAISRIH</sequence>
<keyword evidence="5" id="KW-0460">Magnesium</keyword>
<evidence type="ECO:0000256" key="12">
    <source>
        <dbReference type="RuleBase" id="RU004466"/>
    </source>
</evidence>
<dbReference type="eggNOG" id="COG0142">
    <property type="taxonomic scope" value="Bacteria"/>
</dbReference>
<gene>
    <name evidence="13" type="ORF">IMCC3088_1535</name>
</gene>
<keyword evidence="3 12" id="KW-0808">Transferase</keyword>
<evidence type="ECO:0000256" key="11">
    <source>
        <dbReference type="ARBA" id="ARBA00083124"/>
    </source>
</evidence>
<name>F3KYE0_9GAMM</name>
<comment type="similarity">
    <text evidence="2 12">Belongs to the FPP/GGPP synthase family.</text>
</comment>
<dbReference type="InterPro" id="IPR008949">
    <property type="entry name" value="Isoprenoid_synthase_dom_sf"/>
</dbReference>
<evidence type="ECO:0000256" key="9">
    <source>
        <dbReference type="ARBA" id="ARBA00072473"/>
    </source>
</evidence>
<dbReference type="PROSITE" id="PS00723">
    <property type="entry name" value="POLYPRENYL_SYNTHASE_1"/>
    <property type="match status" value="1"/>
</dbReference>
<dbReference type="Gene3D" id="1.10.600.10">
    <property type="entry name" value="Farnesyl Diphosphate Synthase"/>
    <property type="match status" value="1"/>
</dbReference>
<comment type="catalytic activity">
    <reaction evidence="6">
        <text>5 isopentenyl diphosphate + (2E,6E)-farnesyl diphosphate = all-trans-octaprenyl diphosphate + 5 diphosphate</text>
        <dbReference type="Rhea" id="RHEA:27798"/>
        <dbReference type="ChEBI" id="CHEBI:33019"/>
        <dbReference type="ChEBI" id="CHEBI:57711"/>
        <dbReference type="ChEBI" id="CHEBI:128769"/>
        <dbReference type="ChEBI" id="CHEBI:175763"/>
        <dbReference type="EC" id="2.5.1.90"/>
    </reaction>
</comment>
<dbReference type="PANTHER" id="PTHR12001:SF69">
    <property type="entry name" value="ALL TRANS-POLYPRENYL-DIPHOSPHATE SYNTHASE PDSS1"/>
    <property type="match status" value="1"/>
</dbReference>
<evidence type="ECO:0000256" key="4">
    <source>
        <dbReference type="ARBA" id="ARBA00022723"/>
    </source>
</evidence>
<dbReference type="EC" id="2.5.1.90" evidence="8"/>
<dbReference type="Proteomes" id="UP000005615">
    <property type="component" value="Unassembled WGS sequence"/>
</dbReference>
<dbReference type="STRING" id="2518989.IMCC3088_1535"/>
<evidence type="ECO:0000256" key="10">
    <source>
        <dbReference type="ARBA" id="ARBA00079637"/>
    </source>
</evidence>